<dbReference type="Pfam" id="PF13490">
    <property type="entry name" value="zf-HC2"/>
    <property type="match status" value="1"/>
</dbReference>
<feature type="domain" description="Putative zinc-finger" evidence="1">
    <location>
        <begin position="12"/>
        <end position="39"/>
    </location>
</feature>
<dbReference type="InterPro" id="IPR027383">
    <property type="entry name" value="Znf_put"/>
</dbReference>
<dbReference type="Proteomes" id="UP001594351">
    <property type="component" value="Unassembled WGS sequence"/>
</dbReference>
<protein>
    <submittedName>
        <fullName evidence="2">Zf-HC2 domain-containing protein</fullName>
    </submittedName>
</protein>
<evidence type="ECO:0000259" key="1">
    <source>
        <dbReference type="Pfam" id="PF13490"/>
    </source>
</evidence>
<evidence type="ECO:0000313" key="3">
    <source>
        <dbReference type="Proteomes" id="UP001594351"/>
    </source>
</evidence>
<name>A0ABV6Z3F6_UNCC1</name>
<organism evidence="2 3">
    <name type="scientific">candidate division CSSED10-310 bacterium</name>
    <dbReference type="NCBI Taxonomy" id="2855610"/>
    <lineage>
        <taxon>Bacteria</taxon>
        <taxon>Bacteria division CSSED10-310</taxon>
    </lineage>
</organism>
<keyword evidence="3" id="KW-1185">Reference proteome</keyword>
<gene>
    <name evidence="2" type="ORF">ACFL27_22505</name>
</gene>
<reference evidence="2 3" key="1">
    <citation type="submission" date="2024-09" db="EMBL/GenBank/DDBJ databases">
        <title>Laminarin stimulates single cell rates of sulfate reduction while oxygen inhibits transcriptomic activity in coastal marine sediment.</title>
        <authorList>
            <person name="Lindsay M."/>
            <person name="Orcutt B."/>
            <person name="Emerson D."/>
            <person name="Stepanauskas R."/>
            <person name="D'Angelo T."/>
        </authorList>
    </citation>
    <scope>NUCLEOTIDE SEQUENCE [LARGE SCALE GENOMIC DNA]</scope>
    <source>
        <strain evidence="2">SAG AM-311-K15</strain>
    </source>
</reference>
<sequence length="158" mass="18469">MCESEKNLCQYVEDFFDGEMTAEETRDFELHLTACPTCQHRIKELQVMRNALQDVSDLKLPDEADLRIRHQLHEQIGDGSEGDEILDIEGLAQLLKIPVSEVVKRLNELPAFEIAGRIRFRRDRIEKWIHDQEVKLSWERTEQAHQTKNKIIQFPGGM</sequence>
<comment type="caution">
    <text evidence="2">The sequence shown here is derived from an EMBL/GenBank/DDBJ whole genome shotgun (WGS) entry which is preliminary data.</text>
</comment>
<accession>A0ABV6Z3F6</accession>
<proteinExistence type="predicted"/>
<dbReference type="EMBL" id="JBHPBY010000399">
    <property type="protein sequence ID" value="MFC1852980.1"/>
    <property type="molecule type" value="Genomic_DNA"/>
</dbReference>
<evidence type="ECO:0000313" key="2">
    <source>
        <dbReference type="EMBL" id="MFC1852980.1"/>
    </source>
</evidence>
<dbReference type="InterPro" id="IPR041916">
    <property type="entry name" value="Anti_sigma_zinc_sf"/>
</dbReference>
<dbReference type="Gene3D" id="1.10.10.1320">
    <property type="entry name" value="Anti-sigma factor, zinc-finger domain"/>
    <property type="match status" value="1"/>
</dbReference>